<feature type="region of interest" description="Disordered" evidence="1">
    <location>
        <begin position="30"/>
        <end position="49"/>
    </location>
</feature>
<gene>
    <name evidence="2" type="ORF">SKAU_G00323960</name>
</gene>
<accession>A0A9Q1EPD8</accession>
<evidence type="ECO:0000313" key="2">
    <source>
        <dbReference type="EMBL" id="KAJ8342468.1"/>
    </source>
</evidence>
<proteinExistence type="predicted"/>
<keyword evidence="3" id="KW-1185">Reference proteome</keyword>
<sequence length="110" mass="12258">MEDRRVAPRPIGFFKIARLPRTVKNAEEGKMQSWQRAGAERGTLKTSNTVPAPRSNAICDARELFPAGLIPLTAWRRHVRLAGDALSTYGADGVHLINRFRQIPRPPSTV</sequence>
<dbReference type="EMBL" id="JAINUF010000014">
    <property type="protein sequence ID" value="KAJ8342468.1"/>
    <property type="molecule type" value="Genomic_DNA"/>
</dbReference>
<protein>
    <submittedName>
        <fullName evidence="2">Uncharacterized protein</fullName>
    </submittedName>
</protein>
<comment type="caution">
    <text evidence="2">The sequence shown here is derived from an EMBL/GenBank/DDBJ whole genome shotgun (WGS) entry which is preliminary data.</text>
</comment>
<name>A0A9Q1EPD8_SYNKA</name>
<dbReference type="Proteomes" id="UP001152622">
    <property type="component" value="Chromosome 14"/>
</dbReference>
<dbReference type="AlphaFoldDB" id="A0A9Q1EPD8"/>
<evidence type="ECO:0000256" key="1">
    <source>
        <dbReference type="SAM" id="MobiDB-lite"/>
    </source>
</evidence>
<organism evidence="2 3">
    <name type="scientific">Synaphobranchus kaupii</name>
    <name type="common">Kaup's arrowtooth eel</name>
    <dbReference type="NCBI Taxonomy" id="118154"/>
    <lineage>
        <taxon>Eukaryota</taxon>
        <taxon>Metazoa</taxon>
        <taxon>Chordata</taxon>
        <taxon>Craniata</taxon>
        <taxon>Vertebrata</taxon>
        <taxon>Euteleostomi</taxon>
        <taxon>Actinopterygii</taxon>
        <taxon>Neopterygii</taxon>
        <taxon>Teleostei</taxon>
        <taxon>Anguilliformes</taxon>
        <taxon>Synaphobranchidae</taxon>
        <taxon>Synaphobranchus</taxon>
    </lineage>
</organism>
<evidence type="ECO:0000313" key="3">
    <source>
        <dbReference type="Proteomes" id="UP001152622"/>
    </source>
</evidence>
<reference evidence="2" key="1">
    <citation type="journal article" date="2023" name="Science">
        <title>Genome structures resolve the early diversification of teleost fishes.</title>
        <authorList>
            <person name="Parey E."/>
            <person name="Louis A."/>
            <person name="Montfort J."/>
            <person name="Bouchez O."/>
            <person name="Roques C."/>
            <person name="Iampietro C."/>
            <person name="Lluch J."/>
            <person name="Castinel A."/>
            <person name="Donnadieu C."/>
            <person name="Desvignes T."/>
            <person name="Floi Bucao C."/>
            <person name="Jouanno E."/>
            <person name="Wen M."/>
            <person name="Mejri S."/>
            <person name="Dirks R."/>
            <person name="Jansen H."/>
            <person name="Henkel C."/>
            <person name="Chen W.J."/>
            <person name="Zahm M."/>
            <person name="Cabau C."/>
            <person name="Klopp C."/>
            <person name="Thompson A.W."/>
            <person name="Robinson-Rechavi M."/>
            <person name="Braasch I."/>
            <person name="Lecointre G."/>
            <person name="Bobe J."/>
            <person name="Postlethwait J.H."/>
            <person name="Berthelot C."/>
            <person name="Roest Crollius H."/>
            <person name="Guiguen Y."/>
        </authorList>
    </citation>
    <scope>NUCLEOTIDE SEQUENCE</scope>
    <source>
        <strain evidence="2">WJC10195</strain>
    </source>
</reference>